<dbReference type="EMBL" id="MU858137">
    <property type="protein sequence ID" value="KAK4211948.1"/>
    <property type="molecule type" value="Genomic_DNA"/>
</dbReference>
<feature type="compositionally biased region" description="Polar residues" evidence="1">
    <location>
        <begin position="334"/>
        <end position="346"/>
    </location>
</feature>
<dbReference type="AlphaFoldDB" id="A0AAN6Y4A8"/>
<protein>
    <submittedName>
        <fullName evidence="2">Uncharacterized protein</fullName>
    </submittedName>
</protein>
<evidence type="ECO:0000313" key="3">
    <source>
        <dbReference type="Proteomes" id="UP001301769"/>
    </source>
</evidence>
<organism evidence="2 3">
    <name type="scientific">Rhypophila decipiens</name>
    <dbReference type="NCBI Taxonomy" id="261697"/>
    <lineage>
        <taxon>Eukaryota</taxon>
        <taxon>Fungi</taxon>
        <taxon>Dikarya</taxon>
        <taxon>Ascomycota</taxon>
        <taxon>Pezizomycotina</taxon>
        <taxon>Sordariomycetes</taxon>
        <taxon>Sordariomycetidae</taxon>
        <taxon>Sordariales</taxon>
        <taxon>Naviculisporaceae</taxon>
        <taxon>Rhypophila</taxon>
    </lineage>
</organism>
<feature type="region of interest" description="Disordered" evidence="1">
    <location>
        <begin position="329"/>
        <end position="348"/>
    </location>
</feature>
<comment type="caution">
    <text evidence="2">The sequence shown here is derived from an EMBL/GenBank/DDBJ whole genome shotgun (WGS) entry which is preliminary data.</text>
</comment>
<reference evidence="2" key="2">
    <citation type="submission" date="2023-05" db="EMBL/GenBank/DDBJ databases">
        <authorList>
            <consortium name="Lawrence Berkeley National Laboratory"/>
            <person name="Steindorff A."/>
            <person name="Hensen N."/>
            <person name="Bonometti L."/>
            <person name="Westerberg I."/>
            <person name="Brannstrom I.O."/>
            <person name="Guillou S."/>
            <person name="Cros-Aarteil S."/>
            <person name="Calhoun S."/>
            <person name="Haridas S."/>
            <person name="Kuo A."/>
            <person name="Mondo S."/>
            <person name="Pangilinan J."/>
            <person name="Riley R."/>
            <person name="Labutti K."/>
            <person name="Andreopoulos B."/>
            <person name="Lipzen A."/>
            <person name="Chen C."/>
            <person name="Yanf M."/>
            <person name="Daum C."/>
            <person name="Ng V."/>
            <person name="Clum A."/>
            <person name="Ohm R."/>
            <person name="Martin F."/>
            <person name="Silar P."/>
            <person name="Natvig D."/>
            <person name="Lalanne C."/>
            <person name="Gautier V."/>
            <person name="Ament-Velasquez S.L."/>
            <person name="Kruys A."/>
            <person name="Hutchinson M.I."/>
            <person name="Powell A.J."/>
            <person name="Barry K."/>
            <person name="Miller A.N."/>
            <person name="Grigoriev I.V."/>
            <person name="Debuchy R."/>
            <person name="Gladieux P."/>
            <person name="Thoren M.H."/>
            <person name="Johannesson H."/>
        </authorList>
    </citation>
    <scope>NUCLEOTIDE SEQUENCE</scope>
    <source>
        <strain evidence="2">PSN293</strain>
    </source>
</reference>
<proteinExistence type="predicted"/>
<evidence type="ECO:0000313" key="2">
    <source>
        <dbReference type="EMBL" id="KAK4211948.1"/>
    </source>
</evidence>
<gene>
    <name evidence="2" type="ORF">QBC37DRAFT_484198</name>
</gene>
<feature type="region of interest" description="Disordered" evidence="1">
    <location>
        <begin position="24"/>
        <end position="51"/>
    </location>
</feature>
<feature type="compositionally biased region" description="Basic and acidic residues" evidence="1">
    <location>
        <begin position="26"/>
        <end position="35"/>
    </location>
</feature>
<reference evidence="2" key="1">
    <citation type="journal article" date="2023" name="Mol. Phylogenet. Evol.">
        <title>Genome-scale phylogeny and comparative genomics of the fungal order Sordariales.</title>
        <authorList>
            <person name="Hensen N."/>
            <person name="Bonometti L."/>
            <person name="Westerberg I."/>
            <person name="Brannstrom I.O."/>
            <person name="Guillou S."/>
            <person name="Cros-Aarteil S."/>
            <person name="Calhoun S."/>
            <person name="Haridas S."/>
            <person name="Kuo A."/>
            <person name="Mondo S."/>
            <person name="Pangilinan J."/>
            <person name="Riley R."/>
            <person name="LaButti K."/>
            <person name="Andreopoulos B."/>
            <person name="Lipzen A."/>
            <person name="Chen C."/>
            <person name="Yan M."/>
            <person name="Daum C."/>
            <person name="Ng V."/>
            <person name="Clum A."/>
            <person name="Steindorff A."/>
            <person name="Ohm R.A."/>
            <person name="Martin F."/>
            <person name="Silar P."/>
            <person name="Natvig D.O."/>
            <person name="Lalanne C."/>
            <person name="Gautier V."/>
            <person name="Ament-Velasquez S.L."/>
            <person name="Kruys A."/>
            <person name="Hutchinson M.I."/>
            <person name="Powell A.J."/>
            <person name="Barry K."/>
            <person name="Miller A.N."/>
            <person name="Grigoriev I.V."/>
            <person name="Debuchy R."/>
            <person name="Gladieux P."/>
            <person name="Hiltunen Thoren M."/>
            <person name="Johannesson H."/>
        </authorList>
    </citation>
    <scope>NUCLEOTIDE SEQUENCE</scope>
    <source>
        <strain evidence="2">PSN293</strain>
    </source>
</reference>
<evidence type="ECO:0000256" key="1">
    <source>
        <dbReference type="SAM" id="MobiDB-lite"/>
    </source>
</evidence>
<dbReference type="Proteomes" id="UP001301769">
    <property type="component" value="Unassembled WGS sequence"/>
</dbReference>
<name>A0AAN6Y4A8_9PEZI</name>
<sequence>MGKDEEILKLQLQSGLLPHLEVAGGESKRISDRKSGRLGGGLGDRSQRANHDGYGVPLLRGMISAQERVCAMQWNKLQRRRVDHRQGTGIWVGARTWIDDGGDMCSTAKDPGHFDANPSNQHSHISKLHAKLQGVRGSAVVESLDSSPDPWSLGATKRQADGWKNIPAHQEAVRNLSMGLEKGVLLQWDLGAVSPSTGLPNGKGEGGRSKFSSRLLNHFFMTFPRSVFGHVSDLQLGLWYAVHLSSLGSVHPLADVSPTQSHRLSRTSESVSTGNCSNAPFLASLEHFYPSNPRLLSGYEVTGLPAPRYTRIDWLGGTDRMNPPMRRVRLGSEPSVSNTQNISQEVEQPAARIQLLSQPSL</sequence>
<keyword evidence="3" id="KW-1185">Reference proteome</keyword>
<accession>A0AAN6Y4A8</accession>